<dbReference type="Proteomes" id="UP000254134">
    <property type="component" value="Unassembled WGS sequence"/>
</dbReference>
<keyword evidence="2" id="KW-0862">Zinc</keyword>
<sequence length="94" mass="11102">MTKHRRRIPFLRDPHECEEVRARMTDYLDEDIELTEQRRVERHVRFCPRCRRVLSNLRVTIDRLAHLDAPAPADRAGDGEIAERVLGAWRDRGG</sequence>
<evidence type="ECO:0000259" key="1">
    <source>
        <dbReference type="Pfam" id="PF13490"/>
    </source>
</evidence>
<proteinExistence type="predicted"/>
<dbReference type="Gene3D" id="1.10.10.1320">
    <property type="entry name" value="Anti-sigma factor, zinc-finger domain"/>
    <property type="match status" value="1"/>
</dbReference>
<name>A0A7M2YV70_9ACTN</name>
<accession>A0A7M2YV70</accession>
<protein>
    <submittedName>
        <fullName evidence="2">Putative zinc-finger</fullName>
    </submittedName>
</protein>
<dbReference type="OrthoDB" id="129419at2"/>
<dbReference type="RefSeq" id="WP_114796552.1">
    <property type="nucleotide sequence ID" value="NZ_QQZY01000005.1"/>
</dbReference>
<gene>
    <name evidence="2" type="ORF">Gocc_2120</name>
</gene>
<reference evidence="2 3" key="1">
    <citation type="submission" date="2018-07" db="EMBL/GenBank/DDBJ databases">
        <title>High-quality-draft genome sequence of Gaiella occulta.</title>
        <authorList>
            <person name="Severino R."/>
            <person name="Froufe H.J.C."/>
            <person name="Rainey F.A."/>
            <person name="Barroso C."/>
            <person name="Albuquerque L."/>
            <person name="Lobo-Da-Cunha A."/>
            <person name="Da Costa M.S."/>
            <person name="Egas C."/>
        </authorList>
    </citation>
    <scope>NUCLEOTIDE SEQUENCE [LARGE SCALE GENOMIC DNA]</scope>
    <source>
        <strain evidence="2 3">F2-233</strain>
    </source>
</reference>
<dbReference type="GO" id="GO:0008270">
    <property type="term" value="F:zinc ion binding"/>
    <property type="evidence" value="ECO:0007669"/>
    <property type="project" value="UniProtKB-KW"/>
</dbReference>
<feature type="domain" description="Putative zinc-finger" evidence="1">
    <location>
        <begin position="17"/>
        <end position="51"/>
    </location>
</feature>
<dbReference type="AlphaFoldDB" id="A0A7M2YV70"/>
<evidence type="ECO:0000313" key="2">
    <source>
        <dbReference type="EMBL" id="RDI74023.1"/>
    </source>
</evidence>
<dbReference type="EMBL" id="QQZY01000005">
    <property type="protein sequence ID" value="RDI74023.1"/>
    <property type="molecule type" value="Genomic_DNA"/>
</dbReference>
<organism evidence="2 3">
    <name type="scientific">Gaiella occulta</name>
    <dbReference type="NCBI Taxonomy" id="1002870"/>
    <lineage>
        <taxon>Bacteria</taxon>
        <taxon>Bacillati</taxon>
        <taxon>Actinomycetota</taxon>
        <taxon>Thermoleophilia</taxon>
        <taxon>Gaiellales</taxon>
        <taxon>Gaiellaceae</taxon>
        <taxon>Gaiella</taxon>
    </lineage>
</organism>
<comment type="caution">
    <text evidence="2">The sequence shown here is derived from an EMBL/GenBank/DDBJ whole genome shotgun (WGS) entry which is preliminary data.</text>
</comment>
<keyword evidence="3" id="KW-1185">Reference proteome</keyword>
<reference evidence="3" key="2">
    <citation type="journal article" date="2019" name="MicrobiologyOpen">
        <title>High-quality draft genome sequence of Gaiella occulta isolated from a 150 meter deep mineral water borehole and comparison with the genome sequences of other deep-branching lineages of the phylum Actinobacteria.</title>
        <authorList>
            <person name="Severino R."/>
            <person name="Froufe H.J.C."/>
            <person name="Barroso C."/>
            <person name="Albuquerque L."/>
            <person name="Lobo-da-Cunha A."/>
            <person name="da Costa M.S."/>
            <person name="Egas C."/>
        </authorList>
    </citation>
    <scope>NUCLEOTIDE SEQUENCE [LARGE SCALE GENOMIC DNA]</scope>
    <source>
        <strain evidence="3">F2-233</strain>
    </source>
</reference>
<keyword evidence="2" id="KW-0863">Zinc-finger</keyword>
<evidence type="ECO:0000313" key="3">
    <source>
        <dbReference type="Proteomes" id="UP000254134"/>
    </source>
</evidence>
<dbReference type="InterPro" id="IPR027383">
    <property type="entry name" value="Znf_put"/>
</dbReference>
<keyword evidence="2" id="KW-0479">Metal-binding</keyword>
<dbReference type="InterPro" id="IPR041916">
    <property type="entry name" value="Anti_sigma_zinc_sf"/>
</dbReference>
<dbReference type="Pfam" id="PF13490">
    <property type="entry name" value="zf-HC2"/>
    <property type="match status" value="1"/>
</dbReference>